<comment type="caution">
    <text evidence="1">The sequence shown here is derived from an EMBL/GenBank/DDBJ whole genome shotgun (WGS) entry which is preliminary data.</text>
</comment>
<evidence type="ECO:0000313" key="2">
    <source>
        <dbReference type="Proteomes" id="UP001454036"/>
    </source>
</evidence>
<dbReference type="EMBL" id="BAABME010002870">
    <property type="protein sequence ID" value="GAA0156477.1"/>
    <property type="molecule type" value="Genomic_DNA"/>
</dbReference>
<accession>A0AAV3Q2L6</accession>
<sequence>MFFTHPSRKLAKSLLLGEIYADLRKEERVEEERVEGDQEMEADNVEVQGVKGESSVRVERIDEANVDDFMKDNNIFFEDFDHDTKAFMRKDNFGEDYEYMEKAEMESETHEAYTEIEEGKALKDIMWKCARATNEPYFELKMQQLKSVTVDGYEALRLIDQRKWIRWAFRLGRNNPELVNNWAEAFNIFIIRARDQHIIRGA</sequence>
<reference evidence="1 2" key="1">
    <citation type="submission" date="2024-01" db="EMBL/GenBank/DDBJ databases">
        <title>The complete chloroplast genome sequence of Lithospermum erythrorhizon: insights into the phylogenetic relationship among Boraginaceae species and the maternal lineages of purple gromwells.</title>
        <authorList>
            <person name="Okada T."/>
            <person name="Watanabe K."/>
        </authorList>
    </citation>
    <scope>NUCLEOTIDE SEQUENCE [LARGE SCALE GENOMIC DNA]</scope>
</reference>
<name>A0AAV3Q2L6_LITER</name>
<protein>
    <submittedName>
        <fullName evidence="1">Uncharacterized protein</fullName>
    </submittedName>
</protein>
<gene>
    <name evidence="1" type="ORF">LIER_13969</name>
</gene>
<evidence type="ECO:0000313" key="1">
    <source>
        <dbReference type="EMBL" id="GAA0156477.1"/>
    </source>
</evidence>
<dbReference type="Proteomes" id="UP001454036">
    <property type="component" value="Unassembled WGS sequence"/>
</dbReference>
<organism evidence="1 2">
    <name type="scientific">Lithospermum erythrorhizon</name>
    <name type="common">Purple gromwell</name>
    <name type="synonym">Lithospermum officinale var. erythrorhizon</name>
    <dbReference type="NCBI Taxonomy" id="34254"/>
    <lineage>
        <taxon>Eukaryota</taxon>
        <taxon>Viridiplantae</taxon>
        <taxon>Streptophyta</taxon>
        <taxon>Embryophyta</taxon>
        <taxon>Tracheophyta</taxon>
        <taxon>Spermatophyta</taxon>
        <taxon>Magnoliopsida</taxon>
        <taxon>eudicotyledons</taxon>
        <taxon>Gunneridae</taxon>
        <taxon>Pentapetalae</taxon>
        <taxon>asterids</taxon>
        <taxon>lamiids</taxon>
        <taxon>Boraginales</taxon>
        <taxon>Boraginaceae</taxon>
        <taxon>Boraginoideae</taxon>
        <taxon>Lithospermeae</taxon>
        <taxon>Lithospermum</taxon>
    </lineage>
</organism>
<dbReference type="AlphaFoldDB" id="A0AAV3Q2L6"/>
<proteinExistence type="predicted"/>
<keyword evidence="2" id="KW-1185">Reference proteome</keyword>